<organism evidence="8 9">
    <name type="scientific">Stachybotrys chlorohalonatus (strain IBT 40285)</name>
    <dbReference type="NCBI Taxonomy" id="1283841"/>
    <lineage>
        <taxon>Eukaryota</taxon>
        <taxon>Fungi</taxon>
        <taxon>Dikarya</taxon>
        <taxon>Ascomycota</taxon>
        <taxon>Pezizomycotina</taxon>
        <taxon>Sordariomycetes</taxon>
        <taxon>Hypocreomycetidae</taxon>
        <taxon>Hypocreales</taxon>
        <taxon>Stachybotryaceae</taxon>
        <taxon>Stachybotrys</taxon>
    </lineage>
</organism>
<proteinExistence type="inferred from homology"/>
<keyword evidence="9" id="KW-1185">Reference proteome</keyword>
<dbReference type="STRING" id="1283841.A0A084QSA1"/>
<dbReference type="PANTHER" id="PTHR33048:SF47">
    <property type="entry name" value="INTEGRAL MEMBRANE PROTEIN-RELATED"/>
    <property type="match status" value="1"/>
</dbReference>
<accession>A0A084QSA1</accession>
<keyword evidence="4 6" id="KW-0472">Membrane</keyword>
<comment type="similarity">
    <text evidence="5">Belongs to the SAT4 family.</text>
</comment>
<dbReference type="PANTHER" id="PTHR33048">
    <property type="entry name" value="PTH11-LIKE INTEGRAL MEMBRANE PROTEIN (AFU_ORTHOLOGUE AFUA_5G11245)"/>
    <property type="match status" value="1"/>
</dbReference>
<protein>
    <recommendedName>
        <fullName evidence="7">Rhodopsin domain-containing protein</fullName>
    </recommendedName>
</protein>
<feature type="transmembrane region" description="Helical" evidence="6">
    <location>
        <begin position="294"/>
        <end position="312"/>
    </location>
</feature>
<reference evidence="8 9" key="1">
    <citation type="journal article" date="2014" name="BMC Genomics">
        <title>Comparative genome sequencing reveals chemotype-specific gene clusters in the toxigenic black mold Stachybotrys.</title>
        <authorList>
            <person name="Semeiks J."/>
            <person name="Borek D."/>
            <person name="Otwinowski Z."/>
            <person name="Grishin N.V."/>
        </authorList>
    </citation>
    <scope>NUCLEOTIDE SEQUENCE [LARGE SCALE GENOMIC DNA]</scope>
    <source>
        <strain evidence="8 9">IBT 40285</strain>
    </source>
</reference>
<feature type="transmembrane region" description="Helical" evidence="6">
    <location>
        <begin position="93"/>
        <end position="113"/>
    </location>
</feature>
<keyword evidence="2 6" id="KW-0812">Transmembrane</keyword>
<dbReference type="Proteomes" id="UP000028524">
    <property type="component" value="Unassembled WGS sequence"/>
</dbReference>
<evidence type="ECO:0000256" key="5">
    <source>
        <dbReference type="ARBA" id="ARBA00038359"/>
    </source>
</evidence>
<dbReference type="OrthoDB" id="444631at2759"/>
<dbReference type="HOGENOM" id="CLU_028200_12_4_1"/>
<feature type="transmembrane region" description="Helical" evidence="6">
    <location>
        <begin position="178"/>
        <end position="197"/>
    </location>
</feature>
<dbReference type="InParanoid" id="A0A084QSA1"/>
<dbReference type="OMA" id="NIMARAI"/>
<feature type="transmembrane region" description="Helical" evidence="6">
    <location>
        <begin position="39"/>
        <end position="61"/>
    </location>
</feature>
<evidence type="ECO:0000313" key="8">
    <source>
        <dbReference type="EMBL" id="KFA66836.1"/>
    </source>
</evidence>
<dbReference type="InterPro" id="IPR052337">
    <property type="entry name" value="SAT4-like"/>
</dbReference>
<feature type="transmembrane region" description="Helical" evidence="6">
    <location>
        <begin position="255"/>
        <end position="274"/>
    </location>
</feature>
<evidence type="ECO:0000256" key="6">
    <source>
        <dbReference type="SAM" id="Phobius"/>
    </source>
</evidence>
<evidence type="ECO:0000256" key="4">
    <source>
        <dbReference type="ARBA" id="ARBA00023136"/>
    </source>
</evidence>
<dbReference type="InterPro" id="IPR049326">
    <property type="entry name" value="Rhodopsin_dom_fungi"/>
</dbReference>
<dbReference type="GO" id="GO:0016020">
    <property type="term" value="C:membrane"/>
    <property type="evidence" value="ECO:0007669"/>
    <property type="project" value="UniProtKB-SubCell"/>
</dbReference>
<dbReference type="Pfam" id="PF20684">
    <property type="entry name" value="Fung_rhodopsin"/>
    <property type="match status" value="1"/>
</dbReference>
<name>A0A084QSA1_STAC4</name>
<evidence type="ECO:0000256" key="1">
    <source>
        <dbReference type="ARBA" id="ARBA00004141"/>
    </source>
</evidence>
<evidence type="ECO:0000259" key="7">
    <source>
        <dbReference type="Pfam" id="PF20684"/>
    </source>
</evidence>
<evidence type="ECO:0000256" key="3">
    <source>
        <dbReference type="ARBA" id="ARBA00022989"/>
    </source>
</evidence>
<gene>
    <name evidence="8" type="ORF">S40285_07372</name>
</gene>
<comment type="subcellular location">
    <subcellularLocation>
        <location evidence="1">Membrane</location>
        <topology evidence="1">Multi-pass membrane protein</topology>
    </subcellularLocation>
</comment>
<sequence>MEGFNDLHPEQQQQILQGPAMQPPDDDPPQFDNPPNQNAFGIAIVTLCLVITAFCFLVRAYSRIFILRRIRLEDGASVADFVLKLMFADFRKAVGFLAMAFYVAFVWVGYEMANTPGYFVHQWHVRLVDMSDVSYNLFILANMYTWVQMCSKTAILLEWNHIFVPLSTRNAFFWTTRALIGLTLTFYIALFITTQFYCTPREKIWDRWLPGTCLNRRLVDAPSGVFNAVLDLLIFALPQRVIWSLNMSMSKRLGVSLVFSLGLVTVACAIGRAISNFTLDYLGDVTHHVSSTYLWGLGECTCAMVIFCVHAFPKVFTSSPLLIKVFSSLRSWATSMNSSSTEITSSGNGRGWRTNGGKASLDIPLNAYERMEDGTFGNETGVTSGDTIKRKVLNDPIAFPQPPRRDTGIVLTRDWSTHEAPRFDVKGSAHGVRQL</sequence>
<keyword evidence="3 6" id="KW-1133">Transmembrane helix</keyword>
<dbReference type="EMBL" id="KL660339">
    <property type="protein sequence ID" value="KFA66836.1"/>
    <property type="molecule type" value="Genomic_DNA"/>
</dbReference>
<evidence type="ECO:0000313" key="9">
    <source>
        <dbReference type="Proteomes" id="UP000028524"/>
    </source>
</evidence>
<evidence type="ECO:0000256" key="2">
    <source>
        <dbReference type="ARBA" id="ARBA00022692"/>
    </source>
</evidence>
<feature type="domain" description="Rhodopsin" evidence="7">
    <location>
        <begin position="96"/>
        <end position="315"/>
    </location>
</feature>
<dbReference type="AlphaFoldDB" id="A0A084QSA1"/>